<comment type="cofactor">
    <cofactor evidence="1">
        <name>a divalent metal cation</name>
        <dbReference type="ChEBI" id="CHEBI:60240"/>
    </cofactor>
</comment>
<evidence type="ECO:0000259" key="7">
    <source>
        <dbReference type="Pfam" id="PF08340"/>
    </source>
</evidence>
<evidence type="ECO:0000256" key="4">
    <source>
        <dbReference type="ARBA" id="ARBA00022801"/>
    </source>
</evidence>
<evidence type="ECO:0000313" key="9">
    <source>
        <dbReference type="Proteomes" id="UP000309061"/>
    </source>
</evidence>
<dbReference type="AlphaFoldDB" id="A0A6B8KGV8"/>
<evidence type="ECO:0000259" key="6">
    <source>
        <dbReference type="Pfam" id="PF03755"/>
    </source>
</evidence>
<evidence type="ECO:0000313" key="8">
    <source>
        <dbReference type="EMBL" id="QGM47604.1"/>
    </source>
</evidence>
<organism evidence="8 9">
    <name type="scientific">Methylocystis heyeri</name>
    <dbReference type="NCBI Taxonomy" id="391905"/>
    <lineage>
        <taxon>Bacteria</taxon>
        <taxon>Pseudomonadati</taxon>
        <taxon>Pseudomonadota</taxon>
        <taxon>Alphaproteobacteria</taxon>
        <taxon>Hyphomicrobiales</taxon>
        <taxon>Methylocystaceae</taxon>
        <taxon>Methylocystis</taxon>
    </lineage>
</organism>
<dbReference type="KEGG" id="mhey:H2LOC_019045"/>
<keyword evidence="3" id="KW-0255">Endonuclease</keyword>
<keyword evidence="4" id="KW-0378">Hydrolase</keyword>
<evidence type="ECO:0000256" key="2">
    <source>
        <dbReference type="ARBA" id="ARBA00022722"/>
    </source>
</evidence>
<reference evidence="8 9" key="1">
    <citation type="submission" date="2019-11" db="EMBL/GenBank/DDBJ databases">
        <title>The genome sequence of Methylocystis heyeri.</title>
        <authorList>
            <person name="Oshkin I.Y."/>
            <person name="Miroshnikov K."/>
            <person name="Dedysh S.N."/>
        </authorList>
    </citation>
    <scope>NUCLEOTIDE SEQUENCE [LARGE SCALE GENOMIC DNA]</scope>
    <source>
        <strain evidence="8 9">H2</strain>
    </source>
</reference>
<dbReference type="Pfam" id="PF08340">
    <property type="entry name" value="YicC-like_C"/>
    <property type="match status" value="1"/>
</dbReference>
<dbReference type="PANTHER" id="PTHR30636">
    <property type="entry name" value="UPF0701 PROTEIN YICC"/>
    <property type="match status" value="1"/>
</dbReference>
<feature type="domain" description="Endoribonuclease YicC-like N-terminal" evidence="6">
    <location>
        <begin position="4"/>
        <end position="158"/>
    </location>
</feature>
<dbReference type="PANTHER" id="PTHR30636:SF3">
    <property type="entry name" value="UPF0701 PROTEIN YICC"/>
    <property type="match status" value="1"/>
</dbReference>
<evidence type="ECO:0000256" key="5">
    <source>
        <dbReference type="ARBA" id="ARBA00035648"/>
    </source>
</evidence>
<protein>
    <submittedName>
        <fullName evidence="8">YicC family protein</fullName>
    </submittedName>
</protein>
<proteinExistence type="inferred from homology"/>
<dbReference type="NCBIfam" id="TIGR00255">
    <property type="entry name" value="YicC/YloC family endoribonuclease"/>
    <property type="match status" value="1"/>
</dbReference>
<keyword evidence="9" id="KW-1185">Reference proteome</keyword>
<sequence length="295" mass="32288">MKLASMTGFARAHGDRGPWRFAWELKTVNSKGLDLRLRVPPGFDAVEIKARGAIGARLARGACSAGLTAKREDSAGLVRIDKAALGRLLAALDDVPLRANLQPASLDGLLAIRGVVEFVEPEDSEEERAALDAQALACLDEALARLIDSRHAEGEALKAVLHRRLDRIAFLTEEANQLPARRPEAIEARLRQQIAMLLENANAFDPQRLHQEAVLIAVKTDIREELDRLAAHVASARALLASGGPIGRRLDFLAQEFSRETNTLCAKSNDPSLTEIGLELKIEVEQLREQVQNIE</sequence>
<gene>
    <name evidence="8" type="ORF">H2LOC_019045</name>
</gene>
<dbReference type="RefSeq" id="WP_136497162.1">
    <property type="nucleotide sequence ID" value="NZ_CP046052.1"/>
</dbReference>
<evidence type="ECO:0000256" key="1">
    <source>
        <dbReference type="ARBA" id="ARBA00001968"/>
    </source>
</evidence>
<dbReference type="Pfam" id="PF03755">
    <property type="entry name" value="YicC-like_N"/>
    <property type="match status" value="1"/>
</dbReference>
<feature type="domain" description="Endoribonuclease YicC-like C-terminal" evidence="7">
    <location>
        <begin position="180"/>
        <end position="295"/>
    </location>
</feature>
<dbReference type="Proteomes" id="UP000309061">
    <property type="component" value="Chromosome"/>
</dbReference>
<accession>A0A6B8KGV8</accession>
<dbReference type="GO" id="GO:0016787">
    <property type="term" value="F:hydrolase activity"/>
    <property type="evidence" value="ECO:0007669"/>
    <property type="project" value="UniProtKB-KW"/>
</dbReference>
<dbReference type="OrthoDB" id="9771229at2"/>
<evidence type="ECO:0000256" key="3">
    <source>
        <dbReference type="ARBA" id="ARBA00022759"/>
    </source>
</evidence>
<dbReference type="InterPro" id="IPR013527">
    <property type="entry name" value="YicC-like_N"/>
</dbReference>
<comment type="similarity">
    <text evidence="5">Belongs to the YicC/YloC family.</text>
</comment>
<dbReference type="EMBL" id="CP046052">
    <property type="protein sequence ID" value="QGM47604.1"/>
    <property type="molecule type" value="Genomic_DNA"/>
</dbReference>
<name>A0A6B8KGV8_9HYPH</name>
<dbReference type="InterPro" id="IPR005229">
    <property type="entry name" value="YicC/YloC-like"/>
</dbReference>
<keyword evidence="2" id="KW-0540">Nuclease</keyword>
<dbReference type="InterPro" id="IPR013551">
    <property type="entry name" value="YicC-like_C"/>
</dbReference>
<dbReference type="GO" id="GO:0004521">
    <property type="term" value="F:RNA endonuclease activity"/>
    <property type="evidence" value="ECO:0007669"/>
    <property type="project" value="InterPro"/>
</dbReference>